<keyword evidence="1" id="KW-0862">Zinc</keyword>
<accession>A0A0L7L085</accession>
<dbReference type="EMBL" id="JTDY01004038">
    <property type="protein sequence ID" value="KOB68679.1"/>
    <property type="molecule type" value="Genomic_DNA"/>
</dbReference>
<protein>
    <submittedName>
        <fullName evidence="4">Putative retropepsins like ltr</fullName>
    </submittedName>
</protein>
<feature type="compositionally biased region" description="Acidic residues" evidence="2">
    <location>
        <begin position="517"/>
        <end position="526"/>
    </location>
</feature>
<sequence>MADDTRAIGNIKEINLNTDTWNSYIKRVRAFFLVNGTKTEVQTAFLITLVGNETYDLMTVLCSPDKPAKKTFDKLVEIVENHLNPKASDMAERMKLRACLQNQSETMNEFLLRLKRLAMTCKFKGQESLEENLRDQFTYGLRSEKYRQRLLTERELSFTRAVTLAASLEAAQVEAKLVRSGSGSAGGERGGRAGTRRASRGGGGGSWASAPRAEPAGSASGGDRCHRCGSRQHSPDKCGYKSATCYKCDRVGHISHMCRNRKAQSRAFQVNGSDSEGDDGSPTLYRLGETDESDGPWYCKLRVEGVTLDIGSSVSAISKDTYNKLYKGRPLIESDKVLTVYSGEKIKPIGTMPVNVVNNDQLFTSKLYVIDNGNCPPILGRKWMRELKVSLPIVAHVSCEKNDLVINEIMRKYKNVFEPGIGTFNRGTISLQYDDERHRRHIDQIFKLPNVGVKNYTHSLDPLFDEGDTVISDDEGMASSGTPNGHTRSVCRSSDGATPTPPSTTLMKTSTSSPNEGSEDQVDDMTQEMVSLPAQRELDCESDFVNTRRRRNRHAPDSN</sequence>
<organism evidence="4 5">
    <name type="scientific">Operophtera brumata</name>
    <name type="common">Winter moth</name>
    <name type="synonym">Phalaena brumata</name>
    <dbReference type="NCBI Taxonomy" id="104452"/>
    <lineage>
        <taxon>Eukaryota</taxon>
        <taxon>Metazoa</taxon>
        <taxon>Ecdysozoa</taxon>
        <taxon>Arthropoda</taxon>
        <taxon>Hexapoda</taxon>
        <taxon>Insecta</taxon>
        <taxon>Pterygota</taxon>
        <taxon>Neoptera</taxon>
        <taxon>Endopterygota</taxon>
        <taxon>Lepidoptera</taxon>
        <taxon>Glossata</taxon>
        <taxon>Ditrysia</taxon>
        <taxon>Geometroidea</taxon>
        <taxon>Geometridae</taxon>
        <taxon>Larentiinae</taxon>
        <taxon>Operophtera</taxon>
    </lineage>
</organism>
<feature type="compositionally biased region" description="Polar residues" evidence="2">
    <location>
        <begin position="479"/>
        <end position="516"/>
    </location>
</feature>
<dbReference type="STRING" id="104452.A0A0L7L085"/>
<evidence type="ECO:0000313" key="5">
    <source>
        <dbReference type="Proteomes" id="UP000037510"/>
    </source>
</evidence>
<evidence type="ECO:0000256" key="1">
    <source>
        <dbReference type="PROSITE-ProRule" id="PRU00047"/>
    </source>
</evidence>
<dbReference type="InterPro" id="IPR050951">
    <property type="entry name" value="Retrovirus_Pol_polyprotein"/>
</dbReference>
<dbReference type="PANTHER" id="PTHR37984">
    <property type="entry name" value="PROTEIN CBG26694"/>
    <property type="match status" value="1"/>
</dbReference>
<reference evidence="4 5" key="1">
    <citation type="journal article" date="2015" name="Genome Biol. Evol.">
        <title>The genome of winter moth (Operophtera brumata) provides a genomic perspective on sexual dimorphism and phenology.</title>
        <authorList>
            <person name="Derks M.F."/>
            <person name="Smit S."/>
            <person name="Salis L."/>
            <person name="Schijlen E."/>
            <person name="Bossers A."/>
            <person name="Mateman C."/>
            <person name="Pijl A.S."/>
            <person name="de Ridder D."/>
            <person name="Groenen M.A."/>
            <person name="Visser M.E."/>
            <person name="Megens H.J."/>
        </authorList>
    </citation>
    <scope>NUCLEOTIDE SEQUENCE [LARGE SCALE GENOMIC DNA]</scope>
    <source>
        <strain evidence="4">WM2013NL</strain>
        <tissue evidence="4">Head and thorax</tissue>
    </source>
</reference>
<dbReference type="Gene3D" id="4.10.60.10">
    <property type="entry name" value="Zinc finger, CCHC-type"/>
    <property type="match status" value="1"/>
</dbReference>
<evidence type="ECO:0000313" key="4">
    <source>
        <dbReference type="EMBL" id="KOB68679.1"/>
    </source>
</evidence>
<evidence type="ECO:0000256" key="2">
    <source>
        <dbReference type="SAM" id="MobiDB-lite"/>
    </source>
</evidence>
<dbReference type="Proteomes" id="UP000037510">
    <property type="component" value="Unassembled WGS sequence"/>
</dbReference>
<dbReference type="Gene3D" id="2.40.70.10">
    <property type="entry name" value="Acid Proteases"/>
    <property type="match status" value="1"/>
</dbReference>
<dbReference type="GO" id="GO:0003676">
    <property type="term" value="F:nucleic acid binding"/>
    <property type="evidence" value="ECO:0007669"/>
    <property type="project" value="InterPro"/>
</dbReference>
<dbReference type="AlphaFoldDB" id="A0A0L7L085"/>
<feature type="domain" description="CCHC-type" evidence="3">
    <location>
        <begin position="245"/>
        <end position="260"/>
    </location>
</feature>
<dbReference type="InterPro" id="IPR001878">
    <property type="entry name" value="Znf_CCHC"/>
</dbReference>
<name>A0A0L7L085_OPEBR</name>
<dbReference type="PANTHER" id="PTHR37984:SF9">
    <property type="entry name" value="INTEGRASE CATALYTIC DOMAIN-CONTAINING PROTEIN"/>
    <property type="match status" value="1"/>
</dbReference>
<dbReference type="InterPro" id="IPR036875">
    <property type="entry name" value="Znf_CCHC_sf"/>
</dbReference>
<gene>
    <name evidence="4" type="ORF">OBRU01_15639</name>
</gene>
<dbReference type="GO" id="GO:0008270">
    <property type="term" value="F:zinc ion binding"/>
    <property type="evidence" value="ECO:0007669"/>
    <property type="project" value="UniProtKB-KW"/>
</dbReference>
<dbReference type="SUPFAM" id="SSF57756">
    <property type="entry name" value="Retrovirus zinc finger-like domains"/>
    <property type="match status" value="1"/>
</dbReference>
<dbReference type="SUPFAM" id="SSF50630">
    <property type="entry name" value="Acid proteases"/>
    <property type="match status" value="1"/>
</dbReference>
<comment type="caution">
    <text evidence="4">The sequence shown here is derived from an EMBL/GenBank/DDBJ whole genome shotgun (WGS) entry which is preliminary data.</text>
</comment>
<keyword evidence="1" id="KW-0863">Zinc-finger</keyword>
<keyword evidence="1" id="KW-0479">Metal-binding</keyword>
<dbReference type="InterPro" id="IPR021109">
    <property type="entry name" value="Peptidase_aspartic_dom_sf"/>
</dbReference>
<feature type="region of interest" description="Disordered" evidence="2">
    <location>
        <begin position="177"/>
        <end position="237"/>
    </location>
</feature>
<feature type="region of interest" description="Disordered" evidence="2">
    <location>
        <begin position="469"/>
        <end position="559"/>
    </location>
</feature>
<proteinExistence type="predicted"/>
<dbReference type="PROSITE" id="PS50158">
    <property type="entry name" value="ZF_CCHC"/>
    <property type="match status" value="1"/>
</dbReference>
<evidence type="ECO:0000259" key="3">
    <source>
        <dbReference type="PROSITE" id="PS50158"/>
    </source>
</evidence>
<keyword evidence="5" id="KW-1185">Reference proteome</keyword>